<evidence type="ECO:0000313" key="13">
    <source>
        <dbReference type="Proteomes" id="UP000824001"/>
    </source>
</evidence>
<evidence type="ECO:0000259" key="10">
    <source>
        <dbReference type="PROSITE" id="PS50110"/>
    </source>
</evidence>
<reference evidence="12" key="2">
    <citation type="journal article" date="2021" name="PeerJ">
        <title>Extensive microbial diversity within the chicken gut microbiome revealed by metagenomics and culture.</title>
        <authorList>
            <person name="Gilroy R."/>
            <person name="Ravi A."/>
            <person name="Getino M."/>
            <person name="Pursley I."/>
            <person name="Horton D.L."/>
            <person name="Alikhan N.F."/>
            <person name="Baker D."/>
            <person name="Gharbi K."/>
            <person name="Hall N."/>
            <person name="Watson M."/>
            <person name="Adriaenssens E.M."/>
            <person name="Foster-Nyarko E."/>
            <person name="Jarju S."/>
            <person name="Secka A."/>
            <person name="Antonio M."/>
            <person name="Oren A."/>
            <person name="Chaudhuri R.R."/>
            <person name="La Ragione R."/>
            <person name="Hildebrand F."/>
            <person name="Pallen M.J."/>
        </authorList>
    </citation>
    <scope>NUCLEOTIDE SEQUENCE</scope>
    <source>
        <strain evidence="12">ChiHjej10B9-9673</strain>
    </source>
</reference>
<evidence type="ECO:0000256" key="5">
    <source>
        <dbReference type="ARBA" id="ARBA00023125"/>
    </source>
</evidence>
<keyword evidence="4" id="KW-0805">Transcription regulation</keyword>
<sequence>MADTVLIIDADVNSRTVLARSLRSAAIQAETASSGEEALERLWRVKYDLVVLEIDLPGIDGYHVLQDLRRRGVKTPVVICSAHGEDYEQLYCLDLGADDYVTKPFNPVVFAAKARALIRRSRGLPMEDLVTAGPFTYNTSTLRFYKNGEEIVLSGKENAMMKLFMDNPDRIFSRSRLYDLVWGGSLVDENTVMVYISRLRAKIEDKPAQPRYIQTVRGLGYRFVAK</sequence>
<evidence type="ECO:0000256" key="6">
    <source>
        <dbReference type="ARBA" id="ARBA00023163"/>
    </source>
</evidence>
<evidence type="ECO:0000259" key="11">
    <source>
        <dbReference type="PROSITE" id="PS51755"/>
    </source>
</evidence>
<evidence type="ECO:0000256" key="3">
    <source>
        <dbReference type="ARBA" id="ARBA00023012"/>
    </source>
</evidence>
<organism evidence="12 13">
    <name type="scientific">Candidatus Scatomorpha merdipullorum</name>
    <dbReference type="NCBI Taxonomy" id="2840927"/>
    <lineage>
        <taxon>Bacteria</taxon>
        <taxon>Bacillati</taxon>
        <taxon>Bacillota</taxon>
        <taxon>Clostridia</taxon>
        <taxon>Eubacteriales</taxon>
        <taxon>Candidatus Scatomorpha</taxon>
    </lineage>
</organism>
<dbReference type="GO" id="GO:0005829">
    <property type="term" value="C:cytosol"/>
    <property type="evidence" value="ECO:0007669"/>
    <property type="project" value="TreeGrafter"/>
</dbReference>
<dbReference type="SUPFAM" id="SSF52172">
    <property type="entry name" value="CheY-like"/>
    <property type="match status" value="1"/>
</dbReference>
<evidence type="ECO:0000256" key="7">
    <source>
        <dbReference type="ARBA" id="ARBA00024867"/>
    </source>
</evidence>
<comment type="caution">
    <text evidence="12">The sequence shown here is derived from an EMBL/GenBank/DDBJ whole genome shotgun (WGS) entry which is preliminary data.</text>
</comment>
<dbReference type="SMART" id="SM00448">
    <property type="entry name" value="REC"/>
    <property type="match status" value="1"/>
</dbReference>
<dbReference type="PROSITE" id="PS51755">
    <property type="entry name" value="OMPR_PHOB"/>
    <property type="match status" value="1"/>
</dbReference>
<proteinExistence type="predicted"/>
<evidence type="ECO:0000256" key="2">
    <source>
        <dbReference type="ARBA" id="ARBA00022553"/>
    </source>
</evidence>
<dbReference type="InterPro" id="IPR001789">
    <property type="entry name" value="Sig_transdc_resp-reg_receiver"/>
</dbReference>
<dbReference type="GO" id="GO:0006355">
    <property type="term" value="P:regulation of DNA-templated transcription"/>
    <property type="evidence" value="ECO:0007669"/>
    <property type="project" value="InterPro"/>
</dbReference>
<feature type="domain" description="Response regulatory" evidence="10">
    <location>
        <begin position="4"/>
        <end position="118"/>
    </location>
</feature>
<keyword evidence="6" id="KW-0804">Transcription</keyword>
<dbReference type="AlphaFoldDB" id="A0A9D1FBS2"/>
<dbReference type="CDD" id="cd00383">
    <property type="entry name" value="trans_reg_C"/>
    <property type="match status" value="1"/>
</dbReference>
<dbReference type="InterPro" id="IPR001867">
    <property type="entry name" value="OmpR/PhoB-type_DNA-bd"/>
</dbReference>
<dbReference type="Gene3D" id="3.40.50.2300">
    <property type="match status" value="1"/>
</dbReference>
<dbReference type="Pfam" id="PF00072">
    <property type="entry name" value="Response_reg"/>
    <property type="match status" value="1"/>
</dbReference>
<evidence type="ECO:0000256" key="1">
    <source>
        <dbReference type="ARBA" id="ARBA00018672"/>
    </source>
</evidence>
<gene>
    <name evidence="12" type="ORF">IAC18_00520</name>
</gene>
<evidence type="ECO:0000256" key="9">
    <source>
        <dbReference type="PROSITE-ProRule" id="PRU01091"/>
    </source>
</evidence>
<evidence type="ECO:0000256" key="4">
    <source>
        <dbReference type="ARBA" id="ARBA00023015"/>
    </source>
</evidence>
<keyword evidence="5 9" id="KW-0238">DNA-binding</keyword>
<dbReference type="InterPro" id="IPR036388">
    <property type="entry name" value="WH-like_DNA-bd_sf"/>
</dbReference>
<dbReference type="PANTHER" id="PTHR48111:SF40">
    <property type="entry name" value="PHOSPHATE REGULON TRANSCRIPTIONAL REGULATORY PROTEIN PHOB"/>
    <property type="match status" value="1"/>
</dbReference>
<dbReference type="EMBL" id="DVJK01000016">
    <property type="protein sequence ID" value="HIS66020.1"/>
    <property type="molecule type" value="Genomic_DNA"/>
</dbReference>
<dbReference type="SMART" id="SM00862">
    <property type="entry name" value="Trans_reg_C"/>
    <property type="match status" value="1"/>
</dbReference>
<accession>A0A9D1FBS2</accession>
<dbReference type="InterPro" id="IPR039420">
    <property type="entry name" value="WalR-like"/>
</dbReference>
<dbReference type="PANTHER" id="PTHR48111">
    <property type="entry name" value="REGULATOR OF RPOS"/>
    <property type="match status" value="1"/>
</dbReference>
<dbReference type="GO" id="GO:0000156">
    <property type="term" value="F:phosphorelay response regulator activity"/>
    <property type="evidence" value="ECO:0007669"/>
    <property type="project" value="TreeGrafter"/>
</dbReference>
<dbReference type="GO" id="GO:0032993">
    <property type="term" value="C:protein-DNA complex"/>
    <property type="evidence" value="ECO:0007669"/>
    <property type="project" value="TreeGrafter"/>
</dbReference>
<evidence type="ECO:0000256" key="8">
    <source>
        <dbReference type="PROSITE-ProRule" id="PRU00169"/>
    </source>
</evidence>
<comment type="caution">
    <text evidence="8">Lacks conserved residue(s) required for the propagation of feature annotation.</text>
</comment>
<protein>
    <recommendedName>
        <fullName evidence="1">Stage 0 sporulation protein A homolog</fullName>
    </recommendedName>
</protein>
<dbReference type="InterPro" id="IPR011006">
    <property type="entry name" value="CheY-like_superfamily"/>
</dbReference>
<feature type="DNA-binding region" description="OmpR/PhoB-type" evidence="9">
    <location>
        <begin position="127"/>
        <end position="225"/>
    </location>
</feature>
<dbReference type="PROSITE" id="PS50110">
    <property type="entry name" value="RESPONSE_REGULATORY"/>
    <property type="match status" value="1"/>
</dbReference>
<keyword evidence="2" id="KW-0597">Phosphoprotein</keyword>
<dbReference type="CDD" id="cd17574">
    <property type="entry name" value="REC_OmpR"/>
    <property type="match status" value="1"/>
</dbReference>
<keyword evidence="3" id="KW-0902">Two-component regulatory system</keyword>
<evidence type="ECO:0000313" key="12">
    <source>
        <dbReference type="EMBL" id="HIS66020.1"/>
    </source>
</evidence>
<reference evidence="12" key="1">
    <citation type="submission" date="2020-10" db="EMBL/GenBank/DDBJ databases">
        <authorList>
            <person name="Gilroy R."/>
        </authorList>
    </citation>
    <scope>NUCLEOTIDE SEQUENCE</scope>
    <source>
        <strain evidence="12">ChiHjej10B9-9673</strain>
    </source>
</reference>
<dbReference type="GO" id="GO:0000976">
    <property type="term" value="F:transcription cis-regulatory region binding"/>
    <property type="evidence" value="ECO:0007669"/>
    <property type="project" value="TreeGrafter"/>
</dbReference>
<dbReference type="Proteomes" id="UP000824001">
    <property type="component" value="Unassembled WGS sequence"/>
</dbReference>
<comment type="function">
    <text evidence="7">May play the central regulatory role in sporulation. It may be an element of the effector pathway responsible for the activation of sporulation genes in response to nutritional stress. Spo0A may act in concert with spo0H (a sigma factor) to control the expression of some genes that are critical to the sporulation process.</text>
</comment>
<name>A0A9D1FBS2_9FIRM</name>
<dbReference type="Pfam" id="PF00486">
    <property type="entry name" value="Trans_reg_C"/>
    <property type="match status" value="1"/>
</dbReference>
<feature type="domain" description="OmpR/PhoB-type" evidence="11">
    <location>
        <begin position="127"/>
        <end position="225"/>
    </location>
</feature>
<dbReference type="Gene3D" id="1.10.10.10">
    <property type="entry name" value="Winged helix-like DNA-binding domain superfamily/Winged helix DNA-binding domain"/>
    <property type="match status" value="1"/>
</dbReference>